<dbReference type="Proteomes" id="UP000007151">
    <property type="component" value="Unassembled WGS sequence"/>
</dbReference>
<keyword evidence="2" id="KW-1185">Reference proteome</keyword>
<accession>A0A212EMR9</accession>
<sequence>MGLEYRGKVAVSRERVRAQRLNMVQCLQLTPLSEHYLGIRSSSCNRAFADICMRFTVFKPIKSCYTIVVSKPLLLEHILECTILAIYTDVQVRHSSQASVCVDAICAHHASMHLDPNLLALGLPISCHGLRKTDSLPIIRYENVLIARRFTLDNAKLD</sequence>
<dbReference type="AlphaFoldDB" id="A0A212EMR9"/>
<comment type="caution">
    <text evidence="1">The sequence shown here is derived from an EMBL/GenBank/DDBJ whole genome shotgun (WGS) entry which is preliminary data.</text>
</comment>
<dbReference type="KEGG" id="dpl:KGM_207177"/>
<dbReference type="EMBL" id="AGBW02013811">
    <property type="protein sequence ID" value="OWR42766.1"/>
    <property type="molecule type" value="Genomic_DNA"/>
</dbReference>
<organism evidence="1 2">
    <name type="scientific">Danaus plexippus plexippus</name>
    <dbReference type="NCBI Taxonomy" id="278856"/>
    <lineage>
        <taxon>Eukaryota</taxon>
        <taxon>Metazoa</taxon>
        <taxon>Ecdysozoa</taxon>
        <taxon>Arthropoda</taxon>
        <taxon>Hexapoda</taxon>
        <taxon>Insecta</taxon>
        <taxon>Pterygota</taxon>
        <taxon>Neoptera</taxon>
        <taxon>Endopterygota</taxon>
        <taxon>Lepidoptera</taxon>
        <taxon>Glossata</taxon>
        <taxon>Ditrysia</taxon>
        <taxon>Papilionoidea</taxon>
        <taxon>Nymphalidae</taxon>
        <taxon>Danainae</taxon>
        <taxon>Danaini</taxon>
        <taxon>Danaina</taxon>
        <taxon>Danaus</taxon>
        <taxon>Danaus</taxon>
    </lineage>
</organism>
<reference evidence="1 2" key="1">
    <citation type="journal article" date="2011" name="Cell">
        <title>The monarch butterfly genome yields insights into long-distance migration.</title>
        <authorList>
            <person name="Zhan S."/>
            <person name="Merlin C."/>
            <person name="Boore J.L."/>
            <person name="Reppert S.M."/>
        </authorList>
    </citation>
    <scope>NUCLEOTIDE SEQUENCE [LARGE SCALE GENOMIC DNA]</scope>
    <source>
        <strain evidence="1">F-2</strain>
    </source>
</reference>
<evidence type="ECO:0000313" key="2">
    <source>
        <dbReference type="Proteomes" id="UP000007151"/>
    </source>
</evidence>
<gene>
    <name evidence="1" type="ORF">KGM_207177</name>
</gene>
<evidence type="ECO:0000313" key="1">
    <source>
        <dbReference type="EMBL" id="OWR42766.1"/>
    </source>
</evidence>
<protein>
    <submittedName>
        <fullName evidence="1">Uncharacterized protein</fullName>
    </submittedName>
</protein>
<proteinExistence type="predicted"/>
<name>A0A212EMR9_DANPL</name>
<dbReference type="InParanoid" id="A0A212EMR9"/>